<reference evidence="1 2" key="1">
    <citation type="journal article" date="2016" name="Nat. Commun.">
        <title>Ectomycorrhizal ecology is imprinted in the genome of the dominant symbiotic fungus Cenococcum geophilum.</title>
        <authorList>
            <consortium name="DOE Joint Genome Institute"/>
            <person name="Peter M."/>
            <person name="Kohler A."/>
            <person name="Ohm R.A."/>
            <person name="Kuo A."/>
            <person name="Krutzmann J."/>
            <person name="Morin E."/>
            <person name="Arend M."/>
            <person name="Barry K.W."/>
            <person name="Binder M."/>
            <person name="Choi C."/>
            <person name="Clum A."/>
            <person name="Copeland A."/>
            <person name="Grisel N."/>
            <person name="Haridas S."/>
            <person name="Kipfer T."/>
            <person name="LaButti K."/>
            <person name="Lindquist E."/>
            <person name="Lipzen A."/>
            <person name="Maire R."/>
            <person name="Meier B."/>
            <person name="Mihaltcheva S."/>
            <person name="Molinier V."/>
            <person name="Murat C."/>
            <person name="Poggeler S."/>
            <person name="Quandt C.A."/>
            <person name="Sperisen C."/>
            <person name="Tritt A."/>
            <person name="Tisserant E."/>
            <person name="Crous P.W."/>
            <person name="Henrissat B."/>
            <person name="Nehls U."/>
            <person name="Egli S."/>
            <person name="Spatafora J.W."/>
            <person name="Grigoriev I.V."/>
            <person name="Martin F.M."/>
        </authorList>
    </citation>
    <scope>NUCLEOTIDE SEQUENCE [LARGE SCALE GENOMIC DNA]</scope>
    <source>
        <strain evidence="1 2">1.58</strain>
    </source>
</reference>
<sequence>QPLPQPSDYETDAPNLDILPPPPRSNTELNLSVIQRHNPSVRSILSIAPYAVVYLFSPAAQAWEKCGIEGTLFVCQLTQSSIGADRYAVTILNRRGLDSFTTELLSGDDVENTEEYVILQVGAEDGTPQIYGLWIFSEPPPSSTANTRTINAQIIQDCAIQAEMSRKLLEQELRDSSNGAQQIAEDAQAEEESVPMGRQLSLRELFGQQRTQDAGWSLHNHH</sequence>
<dbReference type="EMBL" id="KV748269">
    <property type="protein sequence ID" value="OCK87112.1"/>
    <property type="molecule type" value="Genomic_DNA"/>
</dbReference>
<feature type="non-terminal residue" evidence="1">
    <location>
        <position position="222"/>
    </location>
</feature>
<accession>A0ACC8ELT2</accession>
<name>A0ACC8ELT2_9PEZI</name>
<gene>
    <name evidence="1" type="ORF">K441DRAFT_515701</name>
</gene>
<protein>
    <submittedName>
        <fullName evidence="1">PH domain-like protein</fullName>
    </submittedName>
</protein>
<dbReference type="Proteomes" id="UP000250078">
    <property type="component" value="Unassembled WGS sequence"/>
</dbReference>
<proteinExistence type="predicted"/>
<evidence type="ECO:0000313" key="2">
    <source>
        <dbReference type="Proteomes" id="UP000250078"/>
    </source>
</evidence>
<feature type="non-terminal residue" evidence="1">
    <location>
        <position position="1"/>
    </location>
</feature>
<keyword evidence="2" id="KW-1185">Reference proteome</keyword>
<organism evidence="1 2">
    <name type="scientific">Cenococcum geophilum 1.58</name>
    <dbReference type="NCBI Taxonomy" id="794803"/>
    <lineage>
        <taxon>Eukaryota</taxon>
        <taxon>Fungi</taxon>
        <taxon>Dikarya</taxon>
        <taxon>Ascomycota</taxon>
        <taxon>Pezizomycotina</taxon>
        <taxon>Dothideomycetes</taxon>
        <taxon>Pleosporomycetidae</taxon>
        <taxon>Gloniales</taxon>
        <taxon>Gloniaceae</taxon>
        <taxon>Cenococcum</taxon>
    </lineage>
</organism>
<evidence type="ECO:0000313" key="1">
    <source>
        <dbReference type="EMBL" id="OCK87112.1"/>
    </source>
</evidence>